<evidence type="ECO:0000313" key="2">
    <source>
        <dbReference type="EMBL" id="GBM13719.1"/>
    </source>
</evidence>
<gene>
    <name evidence="2" type="ORF">AVEN_89989_1</name>
</gene>
<keyword evidence="3" id="KW-1185">Reference proteome</keyword>
<protein>
    <submittedName>
        <fullName evidence="2">Uncharacterized protein</fullName>
    </submittedName>
</protein>
<feature type="compositionally biased region" description="Basic residues" evidence="1">
    <location>
        <begin position="1"/>
        <end position="10"/>
    </location>
</feature>
<name>A0A4Y2DBU5_ARAVE</name>
<organism evidence="2 3">
    <name type="scientific">Araneus ventricosus</name>
    <name type="common">Orbweaver spider</name>
    <name type="synonym">Epeira ventricosa</name>
    <dbReference type="NCBI Taxonomy" id="182803"/>
    <lineage>
        <taxon>Eukaryota</taxon>
        <taxon>Metazoa</taxon>
        <taxon>Ecdysozoa</taxon>
        <taxon>Arthropoda</taxon>
        <taxon>Chelicerata</taxon>
        <taxon>Arachnida</taxon>
        <taxon>Araneae</taxon>
        <taxon>Araneomorphae</taxon>
        <taxon>Entelegynae</taxon>
        <taxon>Araneoidea</taxon>
        <taxon>Araneidae</taxon>
        <taxon>Araneus</taxon>
    </lineage>
</organism>
<evidence type="ECO:0000313" key="3">
    <source>
        <dbReference type="Proteomes" id="UP000499080"/>
    </source>
</evidence>
<dbReference type="AlphaFoldDB" id="A0A4Y2DBU5"/>
<feature type="compositionally biased region" description="Basic residues" evidence="1">
    <location>
        <begin position="69"/>
        <end position="78"/>
    </location>
</feature>
<feature type="region of interest" description="Disordered" evidence="1">
    <location>
        <begin position="1"/>
        <end position="78"/>
    </location>
</feature>
<proteinExistence type="predicted"/>
<dbReference type="Proteomes" id="UP000499080">
    <property type="component" value="Unassembled WGS sequence"/>
</dbReference>
<evidence type="ECO:0000256" key="1">
    <source>
        <dbReference type="SAM" id="MobiDB-lite"/>
    </source>
</evidence>
<comment type="caution">
    <text evidence="2">The sequence shown here is derived from an EMBL/GenBank/DDBJ whole genome shotgun (WGS) entry which is preliminary data.</text>
</comment>
<reference evidence="2 3" key="1">
    <citation type="journal article" date="2019" name="Sci. Rep.">
        <title>Orb-weaving spider Araneus ventricosus genome elucidates the spidroin gene catalogue.</title>
        <authorList>
            <person name="Kono N."/>
            <person name="Nakamura H."/>
            <person name="Ohtoshi R."/>
            <person name="Moran D.A.P."/>
            <person name="Shinohara A."/>
            <person name="Yoshida Y."/>
            <person name="Fujiwara M."/>
            <person name="Mori M."/>
            <person name="Tomita M."/>
            <person name="Arakawa K."/>
        </authorList>
    </citation>
    <scope>NUCLEOTIDE SEQUENCE [LARGE SCALE GENOMIC DNA]</scope>
</reference>
<dbReference type="EMBL" id="BGPR01000333">
    <property type="protein sequence ID" value="GBM13719.1"/>
    <property type="molecule type" value="Genomic_DNA"/>
</dbReference>
<sequence length="78" mass="8649">MSFRRGKLKTKPWPNGSECEQAKLNKSRKRRPLSGGKEGENGAKQLATAWTASSAARDTSRLNESICRRLPKRHLAAA</sequence>
<feature type="compositionally biased region" description="Polar residues" evidence="1">
    <location>
        <begin position="48"/>
        <end position="57"/>
    </location>
</feature>
<accession>A0A4Y2DBU5</accession>